<gene>
    <name evidence="2" type="ORF">V6N11_001877</name>
</gene>
<feature type="domain" description="DUF3730" evidence="1">
    <location>
        <begin position="82"/>
        <end position="360"/>
    </location>
</feature>
<protein>
    <recommendedName>
        <fullName evidence="1">DUF3730 domain-containing protein</fullName>
    </recommendedName>
</protein>
<dbReference type="PANTHER" id="PTHR16212:SF4">
    <property type="entry name" value="FOCADHESIN"/>
    <property type="match status" value="1"/>
</dbReference>
<dbReference type="EMBL" id="JBBPBN010000031">
    <property type="protein sequence ID" value="KAK9004063.1"/>
    <property type="molecule type" value="Genomic_DNA"/>
</dbReference>
<dbReference type="Proteomes" id="UP001396334">
    <property type="component" value="Unassembled WGS sequence"/>
</dbReference>
<dbReference type="InterPro" id="IPR016024">
    <property type="entry name" value="ARM-type_fold"/>
</dbReference>
<accession>A0ABR2QTJ5</accession>
<dbReference type="Pfam" id="PF12530">
    <property type="entry name" value="DUF3730"/>
    <property type="match status" value="2"/>
</dbReference>
<evidence type="ECO:0000313" key="2">
    <source>
        <dbReference type="EMBL" id="KAK9004063.1"/>
    </source>
</evidence>
<comment type="caution">
    <text evidence="2">The sequence shown here is derived from an EMBL/GenBank/DDBJ whole genome shotgun (WGS) entry which is preliminary data.</text>
</comment>
<evidence type="ECO:0000313" key="3">
    <source>
        <dbReference type="Proteomes" id="UP001396334"/>
    </source>
</evidence>
<dbReference type="InterPro" id="IPR022542">
    <property type="entry name" value="FOCAD/RST1_DUF3730"/>
</dbReference>
<feature type="domain" description="DUF3730" evidence="1">
    <location>
        <begin position="535"/>
        <end position="761"/>
    </location>
</feature>
<evidence type="ECO:0000259" key="1">
    <source>
        <dbReference type="Pfam" id="PF12530"/>
    </source>
</evidence>
<organism evidence="2 3">
    <name type="scientific">Hibiscus sabdariffa</name>
    <name type="common">roselle</name>
    <dbReference type="NCBI Taxonomy" id="183260"/>
    <lineage>
        <taxon>Eukaryota</taxon>
        <taxon>Viridiplantae</taxon>
        <taxon>Streptophyta</taxon>
        <taxon>Embryophyta</taxon>
        <taxon>Tracheophyta</taxon>
        <taxon>Spermatophyta</taxon>
        <taxon>Magnoliopsida</taxon>
        <taxon>eudicotyledons</taxon>
        <taxon>Gunneridae</taxon>
        <taxon>Pentapetalae</taxon>
        <taxon>rosids</taxon>
        <taxon>malvids</taxon>
        <taxon>Malvales</taxon>
        <taxon>Malvaceae</taxon>
        <taxon>Malvoideae</taxon>
        <taxon>Hibiscus</taxon>
    </lineage>
</organism>
<dbReference type="PANTHER" id="PTHR16212">
    <property type="entry name" value="FOCADHESIN FAMILY MEMBER"/>
    <property type="match status" value="1"/>
</dbReference>
<dbReference type="InterPro" id="IPR045163">
    <property type="entry name" value="Focadhesin/RST1"/>
</dbReference>
<sequence length="1857" mass="205322">MDSYTSLLEKTRLPQPSLQKFAVISIFSKLRTAPLHLGPDSEPGSHAISQCLLSSSPAVVDQSVRELCRLVLDSNFDLSRALLELQSALEGSDPKFVPLFVKSLGFVVCVGFERSNGSWKPESHEDHPFVKILSCRREVELELPNQILFFMAKNKGLGMVEVCDFLRPFLNFSILRTNFSDSSSFLFPRQLISSMASFCCSIPDQALTVFRSLINCLKYFPLKSLEETRNFTHVTECMVDSFIVLLRQLVGKRMLIIESQLYGVELIENILSLCTSPCKQYGGIEYIVEVLKNMLVVQKDLGLQYTPELSSVILSLSVLLIDSEFEHQQLSMLKFLHFILEWKSDNEHAVNGAEYFLSEELLVIFPVISLISSPSKSVKGAANDLLVLLERLLVKLWTTPKVKLAKKLGYQSISGPELMAYRLLQHLWFEDQFPLSYSFFLSFSPACGTGVQEMHGNPRSWAYQLKELALWIVERRKSGLPVPRSQEIFLTEMPLLLGAIAAVLVMHPSLGNAAIDALASIGNMDPKLGVSLLLSVLFYNNIFTRKDVVSPNMLPKLLGMLPSLASQTGMIPLVVQTILPMLHKNAKPVLYATATRLLCQTWEINDRAFGSLQGVLVPKGFSEFMDERNICISMAVSIRDVCRKNPDRGVDLILSVSACIESPDPTIQALGFQSLAHLCEADVIDFYTAWDVIGKHVQGYNEDPVLAYSVCFLLRWGARDADAYPDASKEVMNIIWGVGCSLHMGHELQWAKAKASAFEALIQYEIPSAEKNISNFKQMVMDLLLSETNHDVLKALEGLLVKIIGHEHSNRRRFVKEKKVPASKIEKLLDVFPQVIFSSGKRSNAGELPGAALLCGSFISNNLKSQGTARGVQDPHSGYEDMMVQMAASLQLSRNIFLALLSLESWKAFVRRWMRASILSIDAKASVIVSDKTSKAANAILKSMMQVAEESIPRSAENIALAIGALCAVLPPSAHVIKSTASKFLLGWLFQYEHEHRQWSAAMSLGLISSSLHVTDHEQKFMNISGLLEVLCRSKSSIVKGACGIGLGFSCQDLLSRVEAPDDSNANEENYKMLEEKLLGRIVRTLSLMLHPVADSSANTLESLCSHFSTGTDDIDTSITSELLDDDSNGLDDDIWGIAGLVIGLGSSIGAMYRAGAYAVLKVKELIISWIPHMSSSVQTVDSSNERSGKLLSVGSCLALPHVVAFCQRVEMVDGNELDHLINGYVELISDLLSVNKSGAFHKSLLMASTAGAGSLLSCILSEGLHFIEVERVKSLLELFRKCYSSPYPPIVHLGGMLGIVNAFGAGAGSLVDFHPFNPSVHAGYDQKDHSHISGPILANPACEEHSTSLMQEIFLVAQNSDDKHLQQYAAWAVSFLRNRLWSRKISNSASGTQSESAGSKSILQGVPEDSAVMKLGLWLKSFNQSGTGIDTHICTVATILRCLSLAPRLPTLDWGAIVRRCMRYEAQVTRLSAPDMALKEGTLREECLRFALVHAKQFDALLTFLDELCDLSRFRTLELNLQRGLLGHLADLIKLFSGSRLEKLLGDVVNYISSLTTDQVLDLEEKSSLRSSCWKGLNQCLDEASLDSLEYIESIERCMEVFFSFLPSPQFPAAVEVNQLNSVEWSEAVRCLAKARPGWLLNFLHVSHLDSGDVNFVEVLKRIHAKAKLVRIGSIPLTELGKSKSYLLNSEPLGTWGVLIEVVATLQHAEGSVKRQWLIDAVEISCVSSYPSTALQFIGLLSGSCCKYMPLLIADRSYVLNDLPVTLTLLLSDPNWEVIAESFTSYLLTSTERIYRWATKLSSASDDDALPSSQGIDESENRMAKILLPVMHHACVCLKHYLTLDNQIRLASMVVN</sequence>
<keyword evidence="3" id="KW-1185">Reference proteome</keyword>
<proteinExistence type="predicted"/>
<reference evidence="2 3" key="1">
    <citation type="journal article" date="2024" name="G3 (Bethesda)">
        <title>Genome assembly of Hibiscus sabdariffa L. provides insights into metabolisms of medicinal natural products.</title>
        <authorList>
            <person name="Kim T."/>
        </authorList>
    </citation>
    <scope>NUCLEOTIDE SEQUENCE [LARGE SCALE GENOMIC DNA]</scope>
    <source>
        <strain evidence="2">TK-2024</strain>
        <tissue evidence="2">Old leaves</tissue>
    </source>
</reference>
<dbReference type="SUPFAM" id="SSF48371">
    <property type="entry name" value="ARM repeat"/>
    <property type="match status" value="1"/>
</dbReference>
<name>A0ABR2QTJ5_9ROSI</name>